<dbReference type="Proteomes" id="UP000694251">
    <property type="component" value="Chromosome 12"/>
</dbReference>
<feature type="region of interest" description="Disordered" evidence="1">
    <location>
        <begin position="437"/>
        <end position="456"/>
    </location>
</feature>
<organism evidence="2 3">
    <name type="scientific">Arabidopsis suecica</name>
    <name type="common">Swedish thale-cress</name>
    <name type="synonym">Cardaminopsis suecica</name>
    <dbReference type="NCBI Taxonomy" id="45249"/>
    <lineage>
        <taxon>Eukaryota</taxon>
        <taxon>Viridiplantae</taxon>
        <taxon>Streptophyta</taxon>
        <taxon>Embryophyta</taxon>
        <taxon>Tracheophyta</taxon>
        <taxon>Spermatophyta</taxon>
        <taxon>Magnoliopsida</taxon>
        <taxon>eudicotyledons</taxon>
        <taxon>Gunneridae</taxon>
        <taxon>Pentapetalae</taxon>
        <taxon>rosids</taxon>
        <taxon>malvids</taxon>
        <taxon>Brassicales</taxon>
        <taxon>Brassicaceae</taxon>
        <taxon>Camelineae</taxon>
        <taxon>Arabidopsis</taxon>
    </lineage>
</organism>
<dbReference type="EMBL" id="JAEFBJ010000012">
    <property type="protein sequence ID" value="KAG7548612.1"/>
    <property type="molecule type" value="Genomic_DNA"/>
</dbReference>
<feature type="region of interest" description="Disordered" evidence="1">
    <location>
        <begin position="509"/>
        <end position="530"/>
    </location>
</feature>
<feature type="compositionally biased region" description="Polar residues" evidence="1">
    <location>
        <begin position="38"/>
        <end position="49"/>
    </location>
</feature>
<feature type="compositionally biased region" description="Low complexity" evidence="1">
    <location>
        <begin position="514"/>
        <end position="530"/>
    </location>
</feature>
<evidence type="ECO:0000313" key="3">
    <source>
        <dbReference type="Proteomes" id="UP000694251"/>
    </source>
</evidence>
<keyword evidence="3" id="KW-1185">Reference proteome</keyword>
<evidence type="ECO:0000313" key="2">
    <source>
        <dbReference type="EMBL" id="KAG7548612.1"/>
    </source>
</evidence>
<comment type="caution">
    <text evidence="2">The sequence shown here is derived from an EMBL/GenBank/DDBJ whole genome shotgun (WGS) entry which is preliminary data.</text>
</comment>
<protein>
    <submittedName>
        <fullName evidence="2">Armadillo-type fold</fullName>
    </submittedName>
</protein>
<feature type="compositionally biased region" description="Polar residues" evidence="1">
    <location>
        <begin position="472"/>
        <end position="484"/>
    </location>
</feature>
<feature type="region of interest" description="Disordered" evidence="1">
    <location>
        <begin position="38"/>
        <end position="75"/>
    </location>
</feature>
<gene>
    <name evidence="2" type="ORF">ISN44_As12g037840</name>
</gene>
<feature type="region of interest" description="Disordered" evidence="1">
    <location>
        <begin position="88"/>
        <end position="112"/>
    </location>
</feature>
<dbReference type="AlphaFoldDB" id="A0A8T1YRK0"/>
<name>A0A8T1YRK0_ARASU</name>
<sequence>MSRVRLEHWTFSRKPRSPRISRALCSHCFDGAEDSALRASSNNRLSRATKTSHRFRSSHQSRGRPRTQGITQGSQRFRSLRFFKHSTSRAIRASHHHESSHPIKPRSVSHTRVNVNSSQSSSALHRAPQFFTELLSSSPSSSALHRAPKLFTELLSSSPSSSARSRAPQLVLELLSSSPSSSALHRAPQLFVELLSSSTSSSACPRPPQLFNKLFGLSQSSSALQQALRLVPELLSSSPSSSALRRAPQLFAELLSSSTSSSARPRAPQLFNKLFVLSQSSSAFLKAPRLVQRAPQLVPFPRHQRMTRLVSFCAWRSEFAKTSTIPIHVINHASGLGGNCPQRIKPAKDNRPKGRFVKSPRRTPYTVHYKYRGPELLRSSTSSSARHVTHWIIYELLGSSQSSSALLRAPPLFYELLSSSRNALDHLRAPQLVPELLGSSTSSSARPGTLTDRLRAPQLVPELLSSSTSSSARPGTPQTINNMNYDRLDPFKGYVGNLVYKVQLSRQSEHKETQLSGQPELLSSPPSSLARPQASSSYSFIKHLLPQSTHPVSAYTRKRPSFEVSTDLPKSRARYNRKILLTSLEIPIFVLV</sequence>
<evidence type="ECO:0000256" key="1">
    <source>
        <dbReference type="SAM" id="MobiDB-lite"/>
    </source>
</evidence>
<accession>A0A8T1YRK0</accession>
<proteinExistence type="predicted"/>
<feature type="region of interest" description="Disordered" evidence="1">
    <location>
        <begin position="464"/>
        <end position="484"/>
    </location>
</feature>
<reference evidence="2 3" key="1">
    <citation type="submission" date="2020-12" db="EMBL/GenBank/DDBJ databases">
        <title>Concerted genomic and epigenomic changes stabilize Arabidopsis allopolyploids.</title>
        <authorList>
            <person name="Chen Z."/>
        </authorList>
    </citation>
    <scope>NUCLEOTIDE SEQUENCE [LARGE SCALE GENOMIC DNA]</scope>
    <source>
        <strain evidence="2">As9502</strain>
        <tissue evidence="2">Leaf</tissue>
    </source>
</reference>
<feature type="compositionally biased region" description="Basic residues" evidence="1">
    <location>
        <begin position="50"/>
        <end position="65"/>
    </location>
</feature>